<dbReference type="NCBIfam" id="NF004397">
    <property type="entry name" value="PRK05755.1"/>
    <property type="match status" value="1"/>
</dbReference>
<evidence type="ECO:0000256" key="11">
    <source>
        <dbReference type="ARBA" id="ARBA00023125"/>
    </source>
</evidence>
<dbReference type="Gene3D" id="3.40.50.1010">
    <property type="entry name" value="5'-nuclease"/>
    <property type="match status" value="1"/>
</dbReference>
<dbReference type="GO" id="GO:0008409">
    <property type="term" value="F:5'-3' exonuclease activity"/>
    <property type="evidence" value="ECO:0007669"/>
    <property type="project" value="UniProtKB-UniRule"/>
</dbReference>
<dbReference type="SMART" id="SM00475">
    <property type="entry name" value="53EXOc"/>
    <property type="match status" value="1"/>
</dbReference>
<evidence type="ECO:0000256" key="14">
    <source>
        <dbReference type="NCBIfam" id="TIGR00593"/>
    </source>
</evidence>
<keyword evidence="5 15" id="KW-0808">Transferase</keyword>
<dbReference type="SMART" id="SM00482">
    <property type="entry name" value="POLAc"/>
    <property type="match status" value="1"/>
</dbReference>
<dbReference type="InterPro" id="IPR020046">
    <property type="entry name" value="5-3_exonucl_a-hlix_arch_N"/>
</dbReference>
<keyword evidence="11 15" id="KW-0238">DNA-binding</keyword>
<comment type="function">
    <text evidence="15">In addition to polymerase activity, this DNA polymerase exhibits 5'-3' exonuclease activity.</text>
</comment>
<dbReference type="PANTHER" id="PTHR10133">
    <property type="entry name" value="DNA POLYMERASE I"/>
    <property type="match status" value="1"/>
</dbReference>
<evidence type="ECO:0000256" key="8">
    <source>
        <dbReference type="ARBA" id="ARBA00022722"/>
    </source>
</evidence>
<proteinExistence type="inferred from homology"/>
<evidence type="ECO:0000256" key="3">
    <source>
        <dbReference type="ARBA" id="ARBA00012417"/>
    </source>
</evidence>
<dbReference type="GO" id="GO:0006302">
    <property type="term" value="P:double-strand break repair"/>
    <property type="evidence" value="ECO:0007669"/>
    <property type="project" value="TreeGrafter"/>
</dbReference>
<dbReference type="InterPro" id="IPR036279">
    <property type="entry name" value="5-3_exonuclease_C_sf"/>
</dbReference>
<dbReference type="AlphaFoldDB" id="A0A662ZGK8"/>
<evidence type="ECO:0000256" key="9">
    <source>
        <dbReference type="ARBA" id="ARBA00022763"/>
    </source>
</evidence>
<dbReference type="GO" id="GO:0006261">
    <property type="term" value="P:DNA-templated DNA replication"/>
    <property type="evidence" value="ECO:0007669"/>
    <property type="project" value="UniProtKB-UniRule"/>
</dbReference>
<dbReference type="Gene3D" id="3.30.420.10">
    <property type="entry name" value="Ribonuclease H-like superfamily/Ribonuclease H"/>
    <property type="match status" value="1"/>
</dbReference>
<comment type="similarity">
    <text evidence="1 15">Belongs to the DNA polymerase type-A family.</text>
</comment>
<keyword evidence="7 15" id="KW-0235">DNA replication</keyword>
<dbReference type="SMART" id="SM00279">
    <property type="entry name" value="HhH2"/>
    <property type="match status" value="1"/>
</dbReference>
<evidence type="ECO:0000259" key="16">
    <source>
        <dbReference type="SMART" id="SM00475"/>
    </source>
</evidence>
<dbReference type="InterPro" id="IPR029060">
    <property type="entry name" value="PIN-like_dom_sf"/>
</dbReference>
<organism evidence="18 19">
    <name type="scientific">Ruminobacter amylophilus</name>
    <dbReference type="NCBI Taxonomy" id="867"/>
    <lineage>
        <taxon>Bacteria</taxon>
        <taxon>Pseudomonadati</taxon>
        <taxon>Pseudomonadota</taxon>
        <taxon>Gammaproteobacteria</taxon>
        <taxon>Aeromonadales</taxon>
        <taxon>Succinivibrionaceae</taxon>
        <taxon>Ruminobacter</taxon>
    </lineage>
</organism>
<dbReference type="EC" id="2.7.7.7" evidence="3 14"/>
<dbReference type="InterPro" id="IPR043502">
    <property type="entry name" value="DNA/RNA_pol_sf"/>
</dbReference>
<dbReference type="FunFam" id="1.10.150.20:FF:000003">
    <property type="entry name" value="DNA polymerase I"/>
    <property type="match status" value="1"/>
</dbReference>
<evidence type="ECO:0000256" key="7">
    <source>
        <dbReference type="ARBA" id="ARBA00022705"/>
    </source>
</evidence>
<dbReference type="InterPro" id="IPR020045">
    <property type="entry name" value="DNA_polI_H3TH"/>
</dbReference>
<keyword evidence="6 15" id="KW-0548">Nucleotidyltransferase</keyword>
<dbReference type="InterPro" id="IPR002298">
    <property type="entry name" value="DNA_polymerase_A"/>
</dbReference>
<dbReference type="InterPro" id="IPR018320">
    <property type="entry name" value="DNA_polymerase_1"/>
</dbReference>
<evidence type="ECO:0000256" key="10">
    <source>
        <dbReference type="ARBA" id="ARBA00022932"/>
    </source>
</evidence>
<gene>
    <name evidence="15" type="primary">polA</name>
    <name evidence="18" type="ORF">SAMN02910344_00994</name>
</gene>
<dbReference type="NCBIfam" id="TIGR00593">
    <property type="entry name" value="pola"/>
    <property type="match status" value="1"/>
</dbReference>
<dbReference type="PRINTS" id="PR00868">
    <property type="entry name" value="DNAPOLI"/>
</dbReference>
<feature type="domain" description="DNA-directed DNA polymerase family A palm" evidence="17">
    <location>
        <begin position="695"/>
        <end position="902"/>
    </location>
</feature>
<dbReference type="SUPFAM" id="SSF47807">
    <property type="entry name" value="5' to 3' exonuclease, C-terminal subdomain"/>
    <property type="match status" value="1"/>
</dbReference>
<evidence type="ECO:0000259" key="17">
    <source>
        <dbReference type="SMART" id="SM00482"/>
    </source>
</evidence>
<dbReference type="Pfam" id="PF02739">
    <property type="entry name" value="5_3_exonuc_N"/>
    <property type="match status" value="1"/>
</dbReference>
<dbReference type="FunFam" id="1.20.1060.10:FF:000001">
    <property type="entry name" value="DNA polymerase I"/>
    <property type="match status" value="1"/>
</dbReference>
<dbReference type="OrthoDB" id="9806424at2"/>
<keyword evidence="19" id="KW-1185">Reference proteome</keyword>
<dbReference type="GO" id="GO:0003887">
    <property type="term" value="F:DNA-directed DNA polymerase activity"/>
    <property type="evidence" value="ECO:0007669"/>
    <property type="project" value="UniProtKB-UniRule"/>
</dbReference>
<dbReference type="InterPro" id="IPR036397">
    <property type="entry name" value="RNaseH_sf"/>
</dbReference>
<sequence>MATNSQLVLIDGNNFLYRAYYSTARSGLTNSKGEPTGATKVYISMIQKLEKSYPNALIAVVFDSHGPCFRHELFPDYKGTRKPMPDDLRAQVDTIKKIITAMGIPLISVPCVEADDVLGTYAKLGSESGMDVFLATGDKDLAAMVNEHVFIVNTMDDTVMDRDGVIAKFGVPPELISDYLALKGDTADNIPGMTGIGDKSATALLNSIGSIEKIAANLDEVKNLNFRGSKTFAENFIKQQENVRLSKILTTIKTDVDVPLKPSELVRQKTDHKTLLEIYTACEFTKLIATEKACIANEANGDLFSTQQESTNSEDAVTDNHSSENINLSQKKHIRVTVSSENTLKMLIAELKISDSPVLYPLRTWINAVNSCLTGLAIRTINCDFYIPLGHTYLGAPAQLEYSEVFSALSPVINNGQKEIISYDIKDLMHTLDKYGIEITMPYQDIMNELHSFNSAADTDLSKASEIFLGQSLDDEQELCSVAVPSGKRKQKILLAEVEVERAAEFAFKHLEAIQNLHQIIGQKLNEMPENKQAYLVQELPLIKVLYKMENNGFYLDNNEFSKQSLSLNQKLREVKDNILMLAGEDFNINSTKEVSYILYDKLGIDCPKKTPTGQPSTSEETLSLIAENYEIARLILNYRALAKLINTYVDKLPALVDASTGRIHGLFHQTGTSTGRLSSSDPNLQNIPVRTPEGRAVRAGFAAKPGYKIVAADYSQIELRLMAHIANEHNMIRSFNAHEDIHRSTAAQIHNISLDDVTSDMRRSAKAINFGLIYGMNRFGLAKQLNISNDVAKNYIDNYFAKYPGVKTYMAEIKKSVHENGYVSTISGRKLNFDAIHTASKMALSGIERAAINAPMQGSAAEIIKSAMIRIDEWMSKLPDDNIKMLLQVHDELIFEVKAEFVEEYSRIISEIMSSVIKLEIPLEVSVGVGQNWSEAH</sequence>
<dbReference type="FunFam" id="1.10.150.20:FF:000002">
    <property type="entry name" value="DNA polymerase I"/>
    <property type="match status" value="1"/>
</dbReference>
<evidence type="ECO:0000256" key="6">
    <source>
        <dbReference type="ARBA" id="ARBA00022695"/>
    </source>
</evidence>
<dbReference type="Pfam" id="PF01367">
    <property type="entry name" value="5_3_exonuc"/>
    <property type="match status" value="1"/>
</dbReference>
<accession>A0A662ZGK8</accession>
<dbReference type="CDD" id="cd09898">
    <property type="entry name" value="H3TH_53EXO"/>
    <property type="match status" value="1"/>
</dbReference>
<feature type="domain" description="5'-3' exonuclease" evidence="16">
    <location>
        <begin position="3"/>
        <end position="268"/>
    </location>
</feature>
<keyword evidence="15" id="KW-0269">Exonuclease</keyword>
<dbReference type="PANTHER" id="PTHR10133:SF27">
    <property type="entry name" value="DNA POLYMERASE NU"/>
    <property type="match status" value="1"/>
</dbReference>
<protein>
    <recommendedName>
        <fullName evidence="4 14">DNA polymerase I</fullName>
        <ecNumber evidence="3 14">2.7.7.7</ecNumber>
    </recommendedName>
</protein>
<dbReference type="Gene3D" id="1.20.1060.10">
    <property type="entry name" value="Taq DNA Polymerase, Chain T, domain 4"/>
    <property type="match status" value="1"/>
</dbReference>
<dbReference type="Gene3D" id="3.30.70.370">
    <property type="match status" value="1"/>
</dbReference>
<evidence type="ECO:0000256" key="12">
    <source>
        <dbReference type="ARBA" id="ARBA00023204"/>
    </source>
</evidence>
<dbReference type="EMBL" id="FOXF01000013">
    <property type="protein sequence ID" value="SFP29308.1"/>
    <property type="molecule type" value="Genomic_DNA"/>
</dbReference>
<dbReference type="GO" id="GO:0003677">
    <property type="term" value="F:DNA binding"/>
    <property type="evidence" value="ECO:0007669"/>
    <property type="project" value="UniProtKB-UniRule"/>
</dbReference>
<reference evidence="18 19" key="1">
    <citation type="submission" date="2016-10" db="EMBL/GenBank/DDBJ databases">
        <authorList>
            <person name="Varghese N."/>
            <person name="Submissions S."/>
        </authorList>
    </citation>
    <scope>NUCLEOTIDE SEQUENCE [LARGE SCALE GENOMIC DNA]</scope>
    <source>
        <strain evidence="18 19">DSM 1361</strain>
    </source>
</reference>
<dbReference type="Pfam" id="PF00476">
    <property type="entry name" value="DNA_pol_A"/>
    <property type="match status" value="1"/>
</dbReference>
<keyword evidence="12 15" id="KW-0234">DNA repair</keyword>
<comment type="subunit">
    <text evidence="2">Single-chain monomer with multiple functions.</text>
</comment>
<dbReference type="InterPro" id="IPR012337">
    <property type="entry name" value="RNaseH-like_sf"/>
</dbReference>
<dbReference type="SUPFAM" id="SSF56672">
    <property type="entry name" value="DNA/RNA polymerases"/>
    <property type="match status" value="1"/>
</dbReference>
<name>A0A662ZGK8_9GAMM</name>
<evidence type="ECO:0000256" key="1">
    <source>
        <dbReference type="ARBA" id="ARBA00007705"/>
    </source>
</evidence>
<comment type="catalytic activity">
    <reaction evidence="13 15">
        <text>DNA(n) + a 2'-deoxyribonucleoside 5'-triphosphate = DNA(n+1) + diphosphate</text>
        <dbReference type="Rhea" id="RHEA:22508"/>
        <dbReference type="Rhea" id="RHEA-COMP:17339"/>
        <dbReference type="Rhea" id="RHEA-COMP:17340"/>
        <dbReference type="ChEBI" id="CHEBI:33019"/>
        <dbReference type="ChEBI" id="CHEBI:61560"/>
        <dbReference type="ChEBI" id="CHEBI:173112"/>
        <dbReference type="EC" id="2.7.7.7"/>
    </reaction>
</comment>
<evidence type="ECO:0000256" key="15">
    <source>
        <dbReference type="RuleBase" id="RU004460"/>
    </source>
</evidence>
<keyword evidence="15" id="KW-0378">Hydrolase</keyword>
<dbReference type="CDD" id="cd09859">
    <property type="entry name" value="PIN_53EXO"/>
    <property type="match status" value="1"/>
</dbReference>
<dbReference type="SUPFAM" id="SSF53098">
    <property type="entry name" value="Ribonuclease H-like"/>
    <property type="match status" value="1"/>
</dbReference>
<dbReference type="RefSeq" id="WP_093141492.1">
    <property type="nucleotide sequence ID" value="NZ_FOXF01000013.1"/>
</dbReference>
<evidence type="ECO:0000256" key="4">
    <source>
        <dbReference type="ARBA" id="ARBA00020311"/>
    </source>
</evidence>
<evidence type="ECO:0000256" key="13">
    <source>
        <dbReference type="ARBA" id="ARBA00049244"/>
    </source>
</evidence>
<dbReference type="InterPro" id="IPR002421">
    <property type="entry name" value="5-3_exonuclease"/>
</dbReference>
<dbReference type="InterPro" id="IPR008918">
    <property type="entry name" value="HhH2"/>
</dbReference>
<dbReference type="Proteomes" id="UP000243745">
    <property type="component" value="Unassembled WGS sequence"/>
</dbReference>
<evidence type="ECO:0000256" key="2">
    <source>
        <dbReference type="ARBA" id="ARBA00011541"/>
    </source>
</evidence>
<keyword evidence="10 15" id="KW-0239">DNA-directed DNA polymerase</keyword>
<dbReference type="SUPFAM" id="SSF88723">
    <property type="entry name" value="PIN domain-like"/>
    <property type="match status" value="1"/>
</dbReference>
<keyword evidence="8" id="KW-0540">Nuclease</keyword>
<evidence type="ECO:0000313" key="19">
    <source>
        <dbReference type="Proteomes" id="UP000243745"/>
    </source>
</evidence>
<dbReference type="CDD" id="cd08637">
    <property type="entry name" value="DNA_pol_A_pol_I_C"/>
    <property type="match status" value="1"/>
</dbReference>
<evidence type="ECO:0000256" key="5">
    <source>
        <dbReference type="ARBA" id="ARBA00022679"/>
    </source>
</evidence>
<evidence type="ECO:0000313" key="18">
    <source>
        <dbReference type="EMBL" id="SFP29308.1"/>
    </source>
</evidence>
<dbReference type="InterPro" id="IPR001098">
    <property type="entry name" value="DNA-dir_DNA_pol_A_palm_dom"/>
</dbReference>
<keyword evidence="9 15" id="KW-0227">DNA damage</keyword>
<dbReference type="Gene3D" id="1.10.150.20">
    <property type="entry name" value="5' to 3' exonuclease, C-terminal subdomain"/>
    <property type="match status" value="2"/>
</dbReference>